<dbReference type="InterPro" id="IPR010328">
    <property type="entry name" value="DUF928"/>
</dbReference>
<reference evidence="2 3" key="1">
    <citation type="journal article" date="2020" name="Microb. Ecol.">
        <title>Ecogenomics of the Marine Benthic Filamentous Cyanobacterium Adonisia.</title>
        <authorList>
            <person name="Walter J.M."/>
            <person name="Coutinho F.H."/>
            <person name="Leomil L."/>
            <person name="Hargreaves P.I."/>
            <person name="Campeao M.E."/>
            <person name="Vieira V.V."/>
            <person name="Silva B.S."/>
            <person name="Fistarol G.O."/>
            <person name="Salomon P.S."/>
            <person name="Sawabe T."/>
            <person name="Mino S."/>
            <person name="Hosokawa M."/>
            <person name="Miyashita H."/>
            <person name="Maruyama F."/>
            <person name="van Verk M.C."/>
            <person name="Dutilh B.E."/>
            <person name="Thompson C.C."/>
            <person name="Thompson F.L."/>
        </authorList>
    </citation>
    <scope>NUCLEOTIDE SEQUENCE [LARGE SCALE GENOMIC DNA]</scope>
    <source>
        <strain evidence="2 3">CCMR0081</strain>
    </source>
</reference>
<organism evidence="2 3">
    <name type="scientific">Adonisia turfae CCMR0081</name>
    <dbReference type="NCBI Taxonomy" id="2292702"/>
    <lineage>
        <taxon>Bacteria</taxon>
        <taxon>Bacillati</taxon>
        <taxon>Cyanobacteriota</taxon>
        <taxon>Adonisia</taxon>
        <taxon>Adonisia turfae</taxon>
    </lineage>
</organism>
<evidence type="ECO:0000313" key="3">
    <source>
        <dbReference type="Proteomes" id="UP000481033"/>
    </source>
</evidence>
<dbReference type="RefSeq" id="WP_163702866.1">
    <property type="nucleotide sequence ID" value="NZ_QXHD01000004.1"/>
</dbReference>
<dbReference type="Pfam" id="PF06051">
    <property type="entry name" value="DUF928"/>
    <property type="match status" value="1"/>
</dbReference>
<dbReference type="Proteomes" id="UP000481033">
    <property type="component" value="Unassembled WGS sequence"/>
</dbReference>
<accession>A0A6M0RVL0</accession>
<dbReference type="EMBL" id="QXHD01000004">
    <property type="protein sequence ID" value="NEZ60268.1"/>
    <property type="molecule type" value="Genomic_DNA"/>
</dbReference>
<gene>
    <name evidence="2" type="ORF">DXZ20_32420</name>
</gene>
<dbReference type="AlphaFoldDB" id="A0A6M0RVL0"/>
<protein>
    <submittedName>
        <fullName evidence="2">DUF928 domain-containing protein</fullName>
    </submittedName>
</protein>
<sequence>MRSQNRLALVSFAWVALLSPLGFMPIASAIPNPIDNGRGRKAELPDAPSTPPPSGNRQPGGSLSGGPAVCPQKNQKLTAITPANVHGKTLAGYPTTFWFYMPYTVDEVESGEFSILTESEDDRVYETSFELPTQPGFVSITLPADIANSLEEGQYYHWYLNVSCIASDEAVSDLNIDGWVQPVAAASPVQGNAPSSDIWYDRVDQVASQLQTASPNDGDIRRTWADLLESVDLGEFTQYPVVGPVTLTDG</sequence>
<proteinExistence type="predicted"/>
<name>A0A6M0RVL0_9CYAN</name>
<keyword evidence="3" id="KW-1185">Reference proteome</keyword>
<evidence type="ECO:0000256" key="1">
    <source>
        <dbReference type="SAM" id="MobiDB-lite"/>
    </source>
</evidence>
<comment type="caution">
    <text evidence="2">The sequence shown here is derived from an EMBL/GenBank/DDBJ whole genome shotgun (WGS) entry which is preliminary data.</text>
</comment>
<evidence type="ECO:0000313" key="2">
    <source>
        <dbReference type="EMBL" id="NEZ60268.1"/>
    </source>
</evidence>
<feature type="region of interest" description="Disordered" evidence="1">
    <location>
        <begin position="37"/>
        <end position="68"/>
    </location>
</feature>